<dbReference type="Proteomes" id="UP000051984">
    <property type="component" value="Unassembled WGS sequence"/>
</dbReference>
<proteinExistence type="predicted"/>
<sequence length="304" mass="34694">MSIRLTLSPDIKANGRLSHLQNIVDRINNLNKFSREMDDYHHMVKQNVNSIPDDFSFNEVATVAFFQTVSDQVNTIFLLTAHHIWKVILGEQIIEDSLSYVRLIVIESLKFKTEGLFSGKQFLSFQPKANLKLYFDSKEDKSFLETTFTNETNRFLNKERVMLAKPEPIPISEPQESTNNHALENQNKALIETLNLENNETAIALITLSQLKYPKNKIKPLSSGDIPLGFQFIENDYVTESGLAILTMGGAYEKALQKVIKDIRNLIEQKNVDGAFNLCLTHTEDEGASTVWIYAYFDIAKRIL</sequence>
<dbReference type="EMBL" id="AZCT01000033">
    <property type="protein sequence ID" value="KRK09510.1"/>
    <property type="molecule type" value="Genomic_DNA"/>
</dbReference>
<dbReference type="RefSeq" id="WP_010491024.1">
    <property type="nucleotide sequence ID" value="NZ_AZCT01000033.1"/>
</dbReference>
<accession>A0A0R1EJ19</accession>
<evidence type="ECO:0000313" key="1">
    <source>
        <dbReference type="EMBL" id="KRK09510.1"/>
    </source>
</evidence>
<evidence type="ECO:0000313" key="2">
    <source>
        <dbReference type="Proteomes" id="UP000051984"/>
    </source>
</evidence>
<protein>
    <submittedName>
        <fullName evidence="1">Uncharacterized protein</fullName>
    </submittedName>
</protein>
<gene>
    <name evidence="1" type="ORF">FD51_GL002276</name>
</gene>
<organism evidence="1 2">
    <name type="scientific">Lacticaseibacillus zeae DSM 20178 = KCTC 3804</name>
    <dbReference type="NCBI Taxonomy" id="1423816"/>
    <lineage>
        <taxon>Bacteria</taxon>
        <taxon>Bacillati</taxon>
        <taxon>Bacillota</taxon>
        <taxon>Bacilli</taxon>
        <taxon>Lactobacillales</taxon>
        <taxon>Lactobacillaceae</taxon>
        <taxon>Lacticaseibacillus</taxon>
    </lineage>
</organism>
<dbReference type="PATRIC" id="fig|1423816.3.peg.2364"/>
<reference evidence="1 2" key="1">
    <citation type="journal article" date="2015" name="Genome Announc.">
        <title>Expanding the biotechnology potential of lactobacilli through comparative genomics of 213 strains and associated genera.</title>
        <authorList>
            <person name="Sun Z."/>
            <person name="Harris H.M."/>
            <person name="McCann A."/>
            <person name="Guo C."/>
            <person name="Argimon S."/>
            <person name="Zhang W."/>
            <person name="Yang X."/>
            <person name="Jeffery I.B."/>
            <person name="Cooney J.C."/>
            <person name="Kagawa T.F."/>
            <person name="Liu W."/>
            <person name="Song Y."/>
            <person name="Salvetti E."/>
            <person name="Wrobel A."/>
            <person name="Rasinkangas P."/>
            <person name="Parkhill J."/>
            <person name="Rea M.C."/>
            <person name="O'Sullivan O."/>
            <person name="Ritari J."/>
            <person name="Douillard F.P."/>
            <person name="Paul Ross R."/>
            <person name="Yang R."/>
            <person name="Briner A.E."/>
            <person name="Felis G.E."/>
            <person name="de Vos W.M."/>
            <person name="Barrangou R."/>
            <person name="Klaenhammer T.R."/>
            <person name="Caufield P.W."/>
            <person name="Cui Y."/>
            <person name="Zhang H."/>
            <person name="O'Toole P.W."/>
        </authorList>
    </citation>
    <scope>NUCLEOTIDE SEQUENCE [LARGE SCALE GENOMIC DNA]</scope>
    <source>
        <strain evidence="1 2">DSM 20178</strain>
    </source>
</reference>
<name>A0A0R1EJ19_LACZE</name>
<dbReference type="AlphaFoldDB" id="A0A0R1EJ19"/>
<comment type="caution">
    <text evidence="1">The sequence shown here is derived from an EMBL/GenBank/DDBJ whole genome shotgun (WGS) entry which is preliminary data.</text>
</comment>